<dbReference type="SUPFAM" id="SSF51230">
    <property type="entry name" value="Single hybrid motif"/>
    <property type="match status" value="1"/>
</dbReference>
<evidence type="ECO:0000256" key="5">
    <source>
        <dbReference type="SAM" id="MobiDB-lite"/>
    </source>
</evidence>
<dbReference type="InterPro" id="IPR050709">
    <property type="entry name" value="Biotin_Carboxyl_Carrier/Decarb"/>
</dbReference>
<dbReference type="PANTHER" id="PTHR45266:SF3">
    <property type="entry name" value="OXALOACETATE DECARBOXYLASE ALPHA CHAIN"/>
    <property type="match status" value="1"/>
</dbReference>
<comment type="function">
    <text evidence="1 4">This protein is a component of the acetyl coenzyme A carboxylase complex; first, biotin carboxylase catalyzes the carboxylation of the carrier protein and then the transcarboxylase transfers the carboxyl group to form malonyl-CoA.</text>
</comment>
<keyword evidence="3 4" id="KW-0092">Biotin</keyword>
<protein>
    <recommendedName>
        <fullName evidence="2 4">Biotin carboxyl carrier protein of acetyl-CoA carboxylase</fullName>
    </recommendedName>
</protein>
<dbReference type="Proteomes" id="UP000316714">
    <property type="component" value="Unassembled WGS sequence"/>
</dbReference>
<proteinExistence type="predicted"/>
<dbReference type="PROSITE" id="PS50968">
    <property type="entry name" value="BIOTINYL_LIPOYL"/>
    <property type="match status" value="1"/>
</dbReference>
<dbReference type="PANTHER" id="PTHR45266">
    <property type="entry name" value="OXALOACETATE DECARBOXYLASE ALPHA CHAIN"/>
    <property type="match status" value="1"/>
</dbReference>
<keyword evidence="4" id="KW-0275">Fatty acid biosynthesis</keyword>
<feature type="region of interest" description="Disordered" evidence="5">
    <location>
        <begin position="64"/>
        <end position="89"/>
    </location>
</feature>
<evidence type="ECO:0000313" key="8">
    <source>
        <dbReference type="Proteomes" id="UP000316714"/>
    </source>
</evidence>
<dbReference type="OrthoDB" id="9811735at2"/>
<accession>A0A5C5VDW7</accession>
<comment type="pathway">
    <text evidence="4">Lipid metabolism; fatty acid biosynthesis.</text>
</comment>
<keyword evidence="4" id="KW-0443">Lipid metabolism</keyword>
<keyword evidence="8" id="KW-1185">Reference proteome</keyword>
<feature type="compositionally biased region" description="Pro residues" evidence="5">
    <location>
        <begin position="64"/>
        <end position="81"/>
    </location>
</feature>
<dbReference type="RefSeq" id="WP_146562912.1">
    <property type="nucleotide sequence ID" value="NZ_SIHJ01000001.1"/>
</dbReference>
<sequence>MASGAGSGSGDVFDVRKVRKLVELMDEHDLAEIVLQQGEQKMKLRRGPEQGTLTGVPAPAYMPAPAAPAPAPAAPGGPAPAAPAAEAAPSGPVIKSPMVGTFYASPNPESGAFVKVGDQVGPETIICIVEAMKVFNEIPAECSGKIAAVLVEDGASVEFGQPLFQLEG</sequence>
<dbReference type="InterPro" id="IPR011053">
    <property type="entry name" value="Single_hybrid_motif"/>
</dbReference>
<dbReference type="NCBIfam" id="TIGR00531">
    <property type="entry name" value="BCCP"/>
    <property type="match status" value="1"/>
</dbReference>
<dbReference type="InterPro" id="IPR001249">
    <property type="entry name" value="AcCoA_biotinCC"/>
</dbReference>
<dbReference type="EMBL" id="SIHJ01000001">
    <property type="protein sequence ID" value="TWT36193.1"/>
    <property type="molecule type" value="Genomic_DNA"/>
</dbReference>
<dbReference type="GO" id="GO:0006633">
    <property type="term" value="P:fatty acid biosynthetic process"/>
    <property type="evidence" value="ECO:0007669"/>
    <property type="project" value="UniProtKB-UniPathway"/>
</dbReference>
<evidence type="ECO:0000256" key="4">
    <source>
        <dbReference type="RuleBase" id="RU364072"/>
    </source>
</evidence>
<gene>
    <name evidence="7" type="primary">accB</name>
    <name evidence="7" type="ORF">KOR34_10940</name>
</gene>
<dbReference type="Pfam" id="PF00364">
    <property type="entry name" value="Biotin_lipoyl"/>
    <property type="match status" value="1"/>
</dbReference>
<dbReference type="UniPathway" id="UPA00094"/>
<name>A0A5C5VDW7_9BACT</name>
<dbReference type="GO" id="GO:0003989">
    <property type="term" value="F:acetyl-CoA carboxylase activity"/>
    <property type="evidence" value="ECO:0007669"/>
    <property type="project" value="InterPro"/>
</dbReference>
<dbReference type="GO" id="GO:0009317">
    <property type="term" value="C:acetyl-CoA carboxylase complex"/>
    <property type="evidence" value="ECO:0007669"/>
    <property type="project" value="InterPro"/>
</dbReference>
<evidence type="ECO:0000313" key="7">
    <source>
        <dbReference type="EMBL" id="TWT36193.1"/>
    </source>
</evidence>
<feature type="domain" description="Lipoyl-binding" evidence="6">
    <location>
        <begin position="91"/>
        <end position="167"/>
    </location>
</feature>
<evidence type="ECO:0000259" key="6">
    <source>
        <dbReference type="PROSITE" id="PS50968"/>
    </source>
</evidence>
<dbReference type="AlphaFoldDB" id="A0A5C5VDW7"/>
<reference evidence="7 8" key="1">
    <citation type="submission" date="2019-02" db="EMBL/GenBank/DDBJ databases">
        <title>Deep-cultivation of Planctomycetes and their phenomic and genomic characterization uncovers novel biology.</title>
        <authorList>
            <person name="Wiegand S."/>
            <person name="Jogler M."/>
            <person name="Boedeker C."/>
            <person name="Pinto D."/>
            <person name="Vollmers J."/>
            <person name="Rivas-Marin E."/>
            <person name="Kohn T."/>
            <person name="Peeters S.H."/>
            <person name="Heuer A."/>
            <person name="Rast P."/>
            <person name="Oberbeckmann S."/>
            <person name="Bunk B."/>
            <person name="Jeske O."/>
            <person name="Meyerdierks A."/>
            <person name="Storesund J.E."/>
            <person name="Kallscheuer N."/>
            <person name="Luecker S."/>
            <person name="Lage O.M."/>
            <person name="Pohl T."/>
            <person name="Merkel B.J."/>
            <person name="Hornburger P."/>
            <person name="Mueller R.-W."/>
            <person name="Bruemmer F."/>
            <person name="Labrenz M."/>
            <person name="Spormann A.M."/>
            <person name="Op Den Camp H."/>
            <person name="Overmann J."/>
            <person name="Amann R."/>
            <person name="Jetten M.S.M."/>
            <person name="Mascher T."/>
            <person name="Medema M.H."/>
            <person name="Devos D.P."/>
            <person name="Kaster A.-K."/>
            <person name="Ovreas L."/>
            <person name="Rohde M."/>
            <person name="Galperin M.Y."/>
            <person name="Jogler C."/>
        </authorList>
    </citation>
    <scope>NUCLEOTIDE SEQUENCE [LARGE SCALE GENOMIC DNA]</scope>
    <source>
        <strain evidence="7 8">KOR34</strain>
    </source>
</reference>
<organism evidence="7 8">
    <name type="scientific">Posidoniimonas corsicana</name>
    <dbReference type="NCBI Taxonomy" id="1938618"/>
    <lineage>
        <taxon>Bacteria</taxon>
        <taxon>Pseudomonadati</taxon>
        <taxon>Planctomycetota</taxon>
        <taxon>Planctomycetia</taxon>
        <taxon>Pirellulales</taxon>
        <taxon>Lacipirellulaceae</taxon>
        <taxon>Posidoniimonas</taxon>
    </lineage>
</organism>
<dbReference type="CDD" id="cd06850">
    <property type="entry name" value="biotinyl_domain"/>
    <property type="match status" value="1"/>
</dbReference>
<evidence type="ECO:0000256" key="1">
    <source>
        <dbReference type="ARBA" id="ARBA00003761"/>
    </source>
</evidence>
<keyword evidence="4" id="KW-0444">Lipid biosynthesis</keyword>
<dbReference type="PRINTS" id="PR01071">
    <property type="entry name" value="ACOABIOTINCC"/>
</dbReference>
<dbReference type="InterPro" id="IPR000089">
    <property type="entry name" value="Biotin_lipoyl"/>
</dbReference>
<dbReference type="Gene3D" id="2.40.50.100">
    <property type="match status" value="1"/>
</dbReference>
<comment type="caution">
    <text evidence="7">The sequence shown here is derived from an EMBL/GenBank/DDBJ whole genome shotgun (WGS) entry which is preliminary data.</text>
</comment>
<keyword evidence="4" id="KW-0276">Fatty acid metabolism</keyword>
<evidence type="ECO:0000256" key="3">
    <source>
        <dbReference type="ARBA" id="ARBA00023267"/>
    </source>
</evidence>
<evidence type="ECO:0000256" key="2">
    <source>
        <dbReference type="ARBA" id="ARBA00017562"/>
    </source>
</evidence>